<reference evidence="1 2" key="1">
    <citation type="submission" date="2016-10" db="EMBL/GenBank/DDBJ databases">
        <title>Search of new enzymes for the oxidation of sulfur compounds.</title>
        <authorList>
            <person name="Novo A."/>
            <person name="Moreira I.S."/>
            <person name="Castro P.M."/>
        </authorList>
    </citation>
    <scope>NUCLEOTIDE SEQUENCE [LARGE SCALE GENOMIC DNA]</scope>
    <source>
        <strain evidence="1 2">A9</strain>
    </source>
</reference>
<dbReference type="AlphaFoldDB" id="A0AA94ENG6"/>
<gene>
    <name evidence="1" type="ORF">A9HBioS_2570</name>
</gene>
<name>A0AA94ENG6_9PSED</name>
<sequence length="107" mass="12011">MNKIHWFCVSNPDDKRFPEWRRSFGVSDDGTVFVPAAMAGDETEMNVTLCASGDGQSTAVHLDHHFVPSDWLKREFPKHFELIEIIEARAQTALSEHGEPDSAAILD</sequence>
<dbReference type="RefSeq" id="WP_127649517.1">
    <property type="nucleotide sequence ID" value="NZ_MKWS01000007.1"/>
</dbReference>
<protein>
    <submittedName>
        <fullName evidence="1">Uncharacterized protein</fullName>
    </submittedName>
</protein>
<evidence type="ECO:0000313" key="2">
    <source>
        <dbReference type="Proteomes" id="UP000288002"/>
    </source>
</evidence>
<dbReference type="EMBL" id="MKWS01000007">
    <property type="protein sequence ID" value="RVD77570.1"/>
    <property type="molecule type" value="Genomic_DNA"/>
</dbReference>
<organism evidence="1 2">
    <name type="scientific">Pseudomonas koreensis</name>
    <dbReference type="NCBI Taxonomy" id="198620"/>
    <lineage>
        <taxon>Bacteria</taxon>
        <taxon>Pseudomonadati</taxon>
        <taxon>Pseudomonadota</taxon>
        <taxon>Gammaproteobacteria</taxon>
        <taxon>Pseudomonadales</taxon>
        <taxon>Pseudomonadaceae</taxon>
        <taxon>Pseudomonas</taxon>
    </lineage>
</organism>
<evidence type="ECO:0000313" key="1">
    <source>
        <dbReference type="EMBL" id="RVD77570.1"/>
    </source>
</evidence>
<proteinExistence type="predicted"/>
<accession>A0AA94ENG6</accession>
<comment type="caution">
    <text evidence="1">The sequence shown here is derived from an EMBL/GenBank/DDBJ whole genome shotgun (WGS) entry which is preliminary data.</text>
</comment>
<dbReference type="Proteomes" id="UP000288002">
    <property type="component" value="Unassembled WGS sequence"/>
</dbReference>